<evidence type="ECO:0000313" key="1">
    <source>
        <dbReference type="EMBL" id="SKB91505.1"/>
    </source>
</evidence>
<proteinExistence type="predicted"/>
<name>A0A1T5F5P1_9BACT</name>
<accession>A0A1T5F5P1</accession>
<organism evidence="1 2">
    <name type="scientific">Alkalitalea saponilacus</name>
    <dbReference type="NCBI Taxonomy" id="889453"/>
    <lineage>
        <taxon>Bacteria</taxon>
        <taxon>Pseudomonadati</taxon>
        <taxon>Bacteroidota</taxon>
        <taxon>Bacteroidia</taxon>
        <taxon>Marinilabiliales</taxon>
        <taxon>Marinilabiliaceae</taxon>
        <taxon>Alkalitalea</taxon>
    </lineage>
</organism>
<dbReference type="EMBL" id="FUYV01000007">
    <property type="protein sequence ID" value="SKB91505.1"/>
    <property type="molecule type" value="Genomic_DNA"/>
</dbReference>
<protein>
    <submittedName>
        <fullName evidence="1">Uncharacterized protein</fullName>
    </submittedName>
</protein>
<dbReference type="AlphaFoldDB" id="A0A1T5F5P1"/>
<evidence type="ECO:0000313" key="2">
    <source>
        <dbReference type="Proteomes" id="UP000191055"/>
    </source>
</evidence>
<keyword evidence="2" id="KW-1185">Reference proteome</keyword>
<reference evidence="2" key="1">
    <citation type="submission" date="2017-02" db="EMBL/GenBank/DDBJ databases">
        <authorList>
            <person name="Varghese N."/>
            <person name="Submissions S."/>
        </authorList>
    </citation>
    <scope>NUCLEOTIDE SEQUENCE [LARGE SCALE GENOMIC DNA]</scope>
    <source>
        <strain evidence="2">DSM 24412</strain>
    </source>
</reference>
<dbReference type="STRING" id="889453.SAMN03080601_01488"/>
<sequence length="550" mass="63650">MPLAANYGFIFNFETRDLDLLAHELAHGAFNLRHTFSDKAQHYLPQNQTRNLMDYAGGVELWKYQWDLIHNPEKILFSWSQDESEGAAIALGKIIVFDEPYNSCQYKILTFEGADYKVPYPWDKNIKKAADKNSAFYYFVDYDLDLKIKKETFVKRNPFLPNEYIEEHLDGLKSISSATSYCINSPFTISAITNNHIRVIEILPSQIESYFDSWGNKHWNFRGVLLNNKKSRQLFAIESLKGGALDIRRYFNVQDEVLYSIDNSVFWNEKSGNTKYYCGDELIYWCYGYYLAKMNFSGSQAVALTMQYFNKEKVLTFNQENRIEELPWRISAMLDGFYSFRQDPREKTPFIDMYSVYDRTPGIYEFDIEYDLNDFTIDAVFIIATGTGYGIGKTVVQTGVKFTVGAMIDITLQMALLTLGGTSVEDAYDFIDWRSAVYSGVETFHSSWLQASTMTCLNMAFLEMGGMRYDYETVIFDCGQAFLTNFLANRLLKSRCRYSRLIERSLNNDAEATVKRLYSLGLDKDLVEWILAKVGVNLGNLVNEIYEKEF</sequence>
<gene>
    <name evidence="1" type="ORF">SAMN03080601_01488</name>
</gene>
<dbReference type="Proteomes" id="UP000191055">
    <property type="component" value="Unassembled WGS sequence"/>
</dbReference>